<evidence type="ECO:0000256" key="1">
    <source>
        <dbReference type="SAM" id="Phobius"/>
    </source>
</evidence>
<accession>A0ABM7XHJ8</accession>
<keyword evidence="1" id="KW-1133">Transmembrane helix</keyword>
<evidence type="ECO:0000313" key="3">
    <source>
        <dbReference type="EMBL" id="BDG15770.1"/>
    </source>
</evidence>
<dbReference type="SUPFAM" id="SSF57987">
    <property type="entry name" value="Inovirus (filamentous phage) major coat protein"/>
    <property type="match status" value="1"/>
</dbReference>
<gene>
    <name evidence="3" type="ORF">TbrSNM41_05040</name>
</gene>
<evidence type="ECO:0000313" key="4">
    <source>
        <dbReference type="Proteomes" id="UP000831120"/>
    </source>
</evidence>
<reference evidence="3 4" key="1">
    <citation type="journal article" date="2022" name="Microbiol. Resour. Announc.">
        <title>Complete Genome Sequences of Thermus Strains Isolated from Senami Hot Spring in Japan.</title>
        <authorList>
            <person name="Miyazaki K."/>
        </authorList>
    </citation>
    <scope>NUCLEOTIDE SEQUENCE [LARGE SCALE GENOMIC DNA]</scope>
    <source>
        <strain evidence="3 4">SNM4-1</strain>
    </source>
</reference>
<evidence type="ECO:0000256" key="2">
    <source>
        <dbReference type="SAM" id="SignalP"/>
    </source>
</evidence>
<keyword evidence="2" id="KW-0732">Signal</keyword>
<dbReference type="InterPro" id="IPR023390">
    <property type="entry name" value="Phage_M13_G8P_capsid_dom_sf"/>
</dbReference>
<dbReference type="Proteomes" id="UP000831120">
    <property type="component" value="Chromosome"/>
</dbReference>
<protein>
    <submittedName>
        <fullName evidence="3">Uncharacterized protein</fullName>
    </submittedName>
</protein>
<feature type="signal peptide" evidence="2">
    <location>
        <begin position="1"/>
        <end position="29"/>
    </location>
</feature>
<dbReference type="EMBL" id="AP025593">
    <property type="protein sequence ID" value="BDG15770.1"/>
    <property type="molecule type" value="Genomic_DNA"/>
</dbReference>
<proteinExistence type="predicted"/>
<keyword evidence="1" id="KW-0812">Transmembrane</keyword>
<feature type="transmembrane region" description="Helical" evidence="1">
    <location>
        <begin position="43"/>
        <end position="68"/>
    </location>
</feature>
<dbReference type="RefSeq" id="WP_244363268.1">
    <property type="nucleotide sequence ID" value="NZ_AP025593.1"/>
</dbReference>
<keyword evidence="1" id="KW-0472">Membrane</keyword>
<keyword evidence="4" id="KW-1185">Reference proteome</keyword>
<dbReference type="Gene3D" id="1.20.5.80">
    <property type="match status" value="1"/>
</dbReference>
<name>A0ABM7XHJ8_THEBO</name>
<feature type="chain" id="PRO_5045904008" evidence="2">
    <location>
        <begin position="30"/>
        <end position="77"/>
    </location>
</feature>
<organism evidence="3 4">
    <name type="scientific">Thermus brockianus</name>
    <dbReference type="NCBI Taxonomy" id="56956"/>
    <lineage>
        <taxon>Bacteria</taxon>
        <taxon>Thermotogati</taxon>
        <taxon>Deinococcota</taxon>
        <taxon>Deinococci</taxon>
        <taxon>Thermales</taxon>
        <taxon>Thermaceae</taxon>
        <taxon>Thermus</taxon>
    </lineage>
</organism>
<sequence length="77" mass="7868">MSVLEKVKGYGKLALGMGLALLPAAFAQATDIDFDAGAIATKVATYIGVIVAAGVGLLGLSIGVAAAWRFARRYLRG</sequence>